<dbReference type="RefSeq" id="WP_180313622.1">
    <property type="nucleotide sequence ID" value="NZ_JAVTRY010000010.1"/>
</dbReference>
<evidence type="ECO:0000313" key="3">
    <source>
        <dbReference type="Proteomes" id="UP001187425"/>
    </source>
</evidence>
<feature type="domain" description="Antitoxin SocA-like Panacea" evidence="1">
    <location>
        <begin position="3"/>
        <end position="102"/>
    </location>
</feature>
<evidence type="ECO:0000259" key="1">
    <source>
        <dbReference type="Pfam" id="PF13274"/>
    </source>
</evidence>
<dbReference type="InterPro" id="IPR025272">
    <property type="entry name" value="SocA_Panacea"/>
</dbReference>
<accession>A0AAW8ZMY5</accession>
<protein>
    <submittedName>
        <fullName evidence="2">DUF4065 domain-containing protein</fullName>
    </submittedName>
</protein>
<gene>
    <name evidence="2" type="ORF">R4K57_00415</name>
</gene>
<comment type="caution">
    <text evidence="2">The sequence shown here is derived from an EMBL/GenBank/DDBJ whole genome shotgun (WGS) entry which is preliminary data.</text>
</comment>
<organism evidence="2 3">
    <name type="scientific">Xanthomonas hortorum pv. vitians</name>
    <dbReference type="NCBI Taxonomy" id="83224"/>
    <lineage>
        <taxon>Bacteria</taxon>
        <taxon>Pseudomonadati</taxon>
        <taxon>Pseudomonadota</taxon>
        <taxon>Gammaproteobacteria</taxon>
        <taxon>Lysobacterales</taxon>
        <taxon>Lysobacteraceae</taxon>
        <taxon>Xanthomonas</taxon>
    </lineage>
</organism>
<reference evidence="2 3" key="1">
    <citation type="submission" date="2023-10" db="EMBL/GenBank/DDBJ databases">
        <title>A new tool for lettuce pathogen research.</title>
        <authorList>
            <person name="Horton K.N."/>
            <person name="Cseke L.J."/>
            <person name="Badiwe M."/>
            <person name="Tesfaye D."/>
            <person name="Klein A."/>
            <person name="Su J."/>
            <person name="Potnis N."/>
            <person name="Gassmann W."/>
        </authorList>
    </citation>
    <scope>NUCLEOTIDE SEQUENCE [LARGE SCALE GENOMIC DNA]</scope>
    <source>
        <strain evidence="2 3">JSKH1901</strain>
    </source>
</reference>
<proteinExistence type="predicted"/>
<sequence length="155" mass="17496">MQLLKLVYIAHAFSLGYGRGPLINEPVEAWKYGPVVRSLYNQVRDYDGSPVSGLLQTGPNPWDRASQVDAQADQLLQSVWSSYGSYDGYQLSNMTHMPGSPWWITWNDRGGRNQFSAVIDDNLIRDFYESKLRFATQSQEAHASAPQTTRRPVLG</sequence>
<evidence type="ECO:0000313" key="2">
    <source>
        <dbReference type="EMBL" id="MDV7246909.1"/>
    </source>
</evidence>
<dbReference type="Pfam" id="PF13274">
    <property type="entry name" value="SocA_Panacea"/>
    <property type="match status" value="1"/>
</dbReference>
<dbReference type="EMBL" id="JAWMQI010000001">
    <property type="protein sequence ID" value="MDV7246909.1"/>
    <property type="molecule type" value="Genomic_DNA"/>
</dbReference>
<dbReference type="AlphaFoldDB" id="A0AAW8ZMY5"/>
<name>A0AAW8ZMY5_9XANT</name>
<dbReference type="Proteomes" id="UP001187425">
    <property type="component" value="Unassembled WGS sequence"/>
</dbReference>